<dbReference type="CDD" id="cd02440">
    <property type="entry name" value="AdoMet_MTases"/>
    <property type="match status" value="1"/>
</dbReference>
<evidence type="ECO:0000313" key="5">
    <source>
        <dbReference type="EMBL" id="NJB96934.1"/>
    </source>
</evidence>
<feature type="domain" description="Methyltransferase" evidence="4">
    <location>
        <begin position="42"/>
        <end position="133"/>
    </location>
</feature>
<dbReference type="SUPFAM" id="SSF53335">
    <property type="entry name" value="S-adenosyl-L-methionine-dependent methyltransferases"/>
    <property type="match status" value="1"/>
</dbReference>
<reference evidence="5 6" key="1">
    <citation type="submission" date="2020-03" db="EMBL/GenBank/DDBJ databases">
        <title>Genomic Encyclopedia of Type Strains, Phase IV (KMG-IV): sequencing the most valuable type-strain genomes for metagenomic binning, comparative biology and taxonomic classification.</title>
        <authorList>
            <person name="Goeker M."/>
        </authorList>
    </citation>
    <scope>NUCLEOTIDE SEQUENCE [LARGE SCALE GENOMIC DNA]</scope>
    <source>
        <strain evidence="5 6">DSM 7225</strain>
    </source>
</reference>
<dbReference type="InterPro" id="IPR041698">
    <property type="entry name" value="Methyltransf_25"/>
</dbReference>
<dbReference type="Pfam" id="PF13649">
    <property type="entry name" value="Methyltransf_25"/>
    <property type="match status" value="1"/>
</dbReference>
<dbReference type="AlphaFoldDB" id="A0A7X6BBD9"/>
<dbReference type="PANTHER" id="PTHR43464:SF19">
    <property type="entry name" value="UBIQUINONE BIOSYNTHESIS O-METHYLTRANSFERASE, MITOCHONDRIAL"/>
    <property type="match status" value="1"/>
</dbReference>
<protein>
    <submittedName>
        <fullName evidence="5">SAM-dependent methyltransferase</fullName>
    </submittedName>
</protein>
<evidence type="ECO:0000256" key="1">
    <source>
        <dbReference type="ARBA" id="ARBA00022603"/>
    </source>
</evidence>
<keyword evidence="2 5" id="KW-0808">Transferase</keyword>
<proteinExistence type="predicted"/>
<sequence>MTSDDASAGWDAVAERFAALRSDVGSDIVLHWSRQLPRGGAVLDIGCGTGVPIGTCLAAQGFALFGIDPAPRMIAAFRDNVPEATAACEPAETSRFFDRRFDGVVAIGLLFLLPEAAQAAVIARVGPALHPGGRFLFSAPRERCDWEDSLTGRRSWSLGEAGYGALVEAAGLEMAGCHRDAGGNDYFDAVAVEA</sequence>
<accession>A0A7X6BBD9</accession>
<keyword evidence="6" id="KW-1185">Reference proteome</keyword>
<dbReference type="PANTHER" id="PTHR43464">
    <property type="entry name" value="METHYLTRANSFERASE"/>
    <property type="match status" value="1"/>
</dbReference>
<comment type="caution">
    <text evidence="5">The sequence shown here is derived from an EMBL/GenBank/DDBJ whole genome shotgun (WGS) entry which is preliminary data.</text>
</comment>
<dbReference type="GO" id="GO:0008168">
    <property type="term" value="F:methyltransferase activity"/>
    <property type="evidence" value="ECO:0007669"/>
    <property type="project" value="UniProtKB-KW"/>
</dbReference>
<dbReference type="GO" id="GO:0032259">
    <property type="term" value="P:methylation"/>
    <property type="evidence" value="ECO:0007669"/>
    <property type="project" value="UniProtKB-KW"/>
</dbReference>
<dbReference type="EMBL" id="JAATJB010000003">
    <property type="protein sequence ID" value="NJB96934.1"/>
    <property type="molecule type" value="Genomic_DNA"/>
</dbReference>
<dbReference type="Proteomes" id="UP000531251">
    <property type="component" value="Unassembled WGS sequence"/>
</dbReference>
<evidence type="ECO:0000256" key="2">
    <source>
        <dbReference type="ARBA" id="ARBA00022679"/>
    </source>
</evidence>
<organism evidence="5 6">
    <name type="scientific">Sphingomonas trueperi</name>
    <dbReference type="NCBI Taxonomy" id="53317"/>
    <lineage>
        <taxon>Bacteria</taxon>
        <taxon>Pseudomonadati</taxon>
        <taxon>Pseudomonadota</taxon>
        <taxon>Alphaproteobacteria</taxon>
        <taxon>Sphingomonadales</taxon>
        <taxon>Sphingomonadaceae</taxon>
        <taxon>Sphingomonas</taxon>
    </lineage>
</organism>
<keyword evidence="3" id="KW-0949">S-adenosyl-L-methionine</keyword>
<evidence type="ECO:0000313" key="6">
    <source>
        <dbReference type="Proteomes" id="UP000531251"/>
    </source>
</evidence>
<dbReference type="Gene3D" id="3.40.50.150">
    <property type="entry name" value="Vaccinia Virus protein VP39"/>
    <property type="match status" value="1"/>
</dbReference>
<name>A0A7X6BBD9_9SPHN</name>
<gene>
    <name evidence="5" type="ORF">GGR89_001240</name>
</gene>
<evidence type="ECO:0000259" key="4">
    <source>
        <dbReference type="Pfam" id="PF13649"/>
    </source>
</evidence>
<dbReference type="RefSeq" id="WP_241217831.1">
    <property type="nucleotide sequence ID" value="NZ_BAAADY010000002.1"/>
</dbReference>
<evidence type="ECO:0000256" key="3">
    <source>
        <dbReference type="ARBA" id="ARBA00022691"/>
    </source>
</evidence>
<dbReference type="InterPro" id="IPR029063">
    <property type="entry name" value="SAM-dependent_MTases_sf"/>
</dbReference>
<keyword evidence="1 5" id="KW-0489">Methyltransferase</keyword>